<feature type="compositionally biased region" description="Basic and acidic residues" evidence="1">
    <location>
        <begin position="285"/>
        <end position="298"/>
    </location>
</feature>
<dbReference type="OMA" id="MRVAVCQ"/>
<dbReference type="PANTHER" id="PTHR23088:SF27">
    <property type="entry name" value="DEAMINATED GLUTATHIONE AMIDASE"/>
    <property type="match status" value="1"/>
</dbReference>
<dbReference type="Proteomes" id="UP000054516">
    <property type="component" value="Unassembled WGS sequence"/>
</dbReference>
<dbReference type="Gene3D" id="3.60.110.10">
    <property type="entry name" value="Carbon-nitrogen hydrolase"/>
    <property type="match status" value="1"/>
</dbReference>
<feature type="region of interest" description="Disordered" evidence="1">
    <location>
        <begin position="262"/>
        <end position="303"/>
    </location>
</feature>
<feature type="compositionally biased region" description="Low complexity" evidence="1">
    <location>
        <begin position="103"/>
        <end position="114"/>
    </location>
</feature>
<evidence type="ECO:0000313" key="3">
    <source>
        <dbReference type="EMBL" id="GAP85555.2"/>
    </source>
</evidence>
<dbReference type="EMBL" id="DF977458">
    <property type="protein sequence ID" value="GAP85555.2"/>
    <property type="molecule type" value="Genomic_DNA"/>
</dbReference>
<feature type="domain" description="CN hydrolase" evidence="2">
    <location>
        <begin position="2"/>
        <end position="349"/>
    </location>
</feature>
<organism evidence="3">
    <name type="scientific">Rosellinia necatrix</name>
    <name type="common">White root-rot fungus</name>
    <dbReference type="NCBI Taxonomy" id="77044"/>
    <lineage>
        <taxon>Eukaryota</taxon>
        <taxon>Fungi</taxon>
        <taxon>Dikarya</taxon>
        <taxon>Ascomycota</taxon>
        <taxon>Pezizomycotina</taxon>
        <taxon>Sordariomycetes</taxon>
        <taxon>Xylariomycetidae</taxon>
        <taxon>Xylariales</taxon>
        <taxon>Xylariaceae</taxon>
        <taxon>Rosellinia</taxon>
    </lineage>
</organism>
<proteinExistence type="predicted"/>
<dbReference type="PROSITE" id="PS50263">
    <property type="entry name" value="CN_HYDROLASE"/>
    <property type="match status" value="1"/>
</dbReference>
<feature type="region of interest" description="Disordered" evidence="1">
    <location>
        <begin position="186"/>
        <end position="216"/>
    </location>
</feature>
<sequence>MAKAAIGQICSSNSMASNLAQCVKLVGQAAKAGAKILFLPEASDYIGTSAQESLSLARPVARSPFVTGLRAAAAQHSIAVHVGIHVPVADRPASPRSEDADDSTPTSTPTTPTTKLYNRTIYITPSGAVHAAGSYDKLHLFDYGNLRESAGTRAGGRLIPPIQSPVGRLGSLICFDLRFPEPALHLTRGGTSSGGDSGGSGGDGGGDGDGGSGSGVGPAQVLLYPSAFTVPTGRAHWEVLLRARAVETQSYVVAAAQVGAHNVDSSSSSSSSSSASASTSSLPEDGEKEKEKEKEKPPRVSYGHSMVVDPWGRVILEMKGVRPDWDGRDSKDAVEPGAIGELGVVDIDLEEWERVRERMPLIRRTDIYPEL</sequence>
<dbReference type="PANTHER" id="PTHR23088">
    <property type="entry name" value="NITRILASE-RELATED"/>
    <property type="match status" value="1"/>
</dbReference>
<reference evidence="3" key="1">
    <citation type="submission" date="2016-03" db="EMBL/GenBank/DDBJ databases">
        <title>Draft genome sequence of Rosellinia necatrix.</title>
        <authorList>
            <person name="Kanematsu S."/>
        </authorList>
    </citation>
    <scope>NUCLEOTIDE SEQUENCE [LARGE SCALE GENOMIC DNA]</scope>
    <source>
        <strain evidence="3">W97</strain>
    </source>
</reference>
<feature type="region of interest" description="Disordered" evidence="1">
    <location>
        <begin position="89"/>
        <end position="114"/>
    </location>
</feature>
<dbReference type="SUPFAM" id="SSF56317">
    <property type="entry name" value="Carbon-nitrogen hydrolase"/>
    <property type="match status" value="2"/>
</dbReference>
<dbReference type="AlphaFoldDB" id="A0A1W2TC96"/>
<dbReference type="STRING" id="77044.A0A1W2TC96"/>
<dbReference type="OrthoDB" id="10250282at2759"/>
<dbReference type="GO" id="GO:0016787">
    <property type="term" value="F:hydrolase activity"/>
    <property type="evidence" value="ECO:0007669"/>
    <property type="project" value="UniProtKB-KW"/>
</dbReference>
<protein>
    <submittedName>
        <fullName evidence="3">Putative carbon-nitrogen hydrolase</fullName>
    </submittedName>
</protein>
<evidence type="ECO:0000313" key="4">
    <source>
        <dbReference type="Proteomes" id="UP000054516"/>
    </source>
</evidence>
<dbReference type="Pfam" id="PF00795">
    <property type="entry name" value="CN_hydrolase"/>
    <property type="match status" value="2"/>
</dbReference>
<keyword evidence="4" id="KW-1185">Reference proteome</keyword>
<feature type="compositionally biased region" description="Low complexity" evidence="1">
    <location>
        <begin position="265"/>
        <end position="281"/>
    </location>
</feature>
<feature type="compositionally biased region" description="Gly residues" evidence="1">
    <location>
        <begin position="191"/>
        <end position="216"/>
    </location>
</feature>
<dbReference type="InterPro" id="IPR003010">
    <property type="entry name" value="C-N_Hydrolase"/>
</dbReference>
<keyword evidence="3" id="KW-0378">Hydrolase</keyword>
<accession>A0A1W2TC96</accession>
<gene>
    <name evidence="3" type="ORF">SAMD00023353_1301890</name>
</gene>
<dbReference type="InterPro" id="IPR036526">
    <property type="entry name" value="C-N_Hydrolase_sf"/>
</dbReference>
<name>A0A1W2TC96_ROSNE</name>
<evidence type="ECO:0000259" key="2">
    <source>
        <dbReference type="PROSITE" id="PS50263"/>
    </source>
</evidence>
<evidence type="ECO:0000256" key="1">
    <source>
        <dbReference type="SAM" id="MobiDB-lite"/>
    </source>
</evidence>